<dbReference type="EMBL" id="CP002344">
    <property type="protein sequence ID" value="ADU51889.1"/>
    <property type="molecule type" value="Genomic_DNA"/>
</dbReference>
<dbReference type="STRING" id="644966.Tmar_1787"/>
<comment type="similarity">
    <text evidence="1">Belongs to the ABC transporter superfamily.</text>
</comment>
<name>E6SI09_THEM7</name>
<keyword evidence="3" id="KW-0547">Nucleotide-binding</keyword>
<keyword evidence="2" id="KW-0813">Transport</keyword>
<evidence type="ECO:0000313" key="7">
    <source>
        <dbReference type="EMBL" id="ADU51889.1"/>
    </source>
</evidence>
<dbReference type="KEGG" id="tmr:Tmar_1787"/>
<dbReference type="HOGENOM" id="CLU_000604_1_2_9"/>
<reference evidence="7 8" key="1">
    <citation type="journal article" date="2010" name="Stand. Genomic Sci.">
        <title>Complete genome sequence of Thermaerobacter marianensis type strain (7p75a).</title>
        <authorList>
            <person name="Han C."/>
            <person name="Gu W."/>
            <person name="Zhang X."/>
            <person name="Lapidus A."/>
            <person name="Nolan M."/>
            <person name="Copeland A."/>
            <person name="Lucas S."/>
            <person name="Del Rio T.G."/>
            <person name="Tice H."/>
            <person name="Cheng J.F."/>
            <person name="Tapia R."/>
            <person name="Goodwin L."/>
            <person name="Pitluck S."/>
            <person name="Pagani I."/>
            <person name="Ivanova N."/>
            <person name="Mavromatis K."/>
            <person name="Mikhailova N."/>
            <person name="Pati A."/>
            <person name="Chen A."/>
            <person name="Palaniappan K."/>
            <person name="Land M."/>
            <person name="Hauser L."/>
            <person name="Chang Y.J."/>
            <person name="Jeffries C.D."/>
            <person name="Schneider S."/>
            <person name="Rohde M."/>
            <person name="Goker M."/>
            <person name="Pukall R."/>
            <person name="Woyke T."/>
            <person name="Bristow J."/>
            <person name="Eisen J.A."/>
            <person name="Markowitz V."/>
            <person name="Hugenholtz P."/>
            <person name="Kyrpides N.C."/>
            <person name="Klenk H.P."/>
            <person name="Detter J.C."/>
        </authorList>
    </citation>
    <scope>NUCLEOTIDE SEQUENCE [LARGE SCALE GENOMIC DNA]</scope>
    <source>
        <strain evidence="8">ATCC 700841 / DSM 12885 / JCM 10246 / 7p75a</strain>
    </source>
</reference>
<accession>E6SI09</accession>
<dbReference type="PANTHER" id="PTHR43820">
    <property type="entry name" value="HIGH-AFFINITY BRANCHED-CHAIN AMINO ACID TRANSPORT ATP-BINDING PROTEIN LIVF"/>
    <property type="match status" value="1"/>
</dbReference>
<evidence type="ECO:0000256" key="1">
    <source>
        <dbReference type="ARBA" id="ARBA00005417"/>
    </source>
</evidence>
<dbReference type="PROSITE" id="PS50893">
    <property type="entry name" value="ABC_TRANSPORTER_2"/>
    <property type="match status" value="1"/>
</dbReference>
<evidence type="ECO:0000256" key="5">
    <source>
        <dbReference type="ARBA" id="ARBA00022970"/>
    </source>
</evidence>
<dbReference type="InterPro" id="IPR003439">
    <property type="entry name" value="ABC_transporter-like_ATP-bd"/>
</dbReference>
<dbReference type="Pfam" id="PF00005">
    <property type="entry name" value="ABC_tran"/>
    <property type="match status" value="1"/>
</dbReference>
<dbReference type="InterPro" id="IPR052156">
    <property type="entry name" value="BCAA_Transport_ATP-bd_LivF"/>
</dbReference>
<dbReference type="SUPFAM" id="SSF52540">
    <property type="entry name" value="P-loop containing nucleoside triphosphate hydrolases"/>
    <property type="match status" value="1"/>
</dbReference>
<dbReference type="Gene3D" id="3.40.50.300">
    <property type="entry name" value="P-loop containing nucleotide triphosphate hydrolases"/>
    <property type="match status" value="1"/>
</dbReference>
<feature type="domain" description="ABC transporter" evidence="6">
    <location>
        <begin position="2"/>
        <end position="238"/>
    </location>
</feature>
<dbReference type="GO" id="GO:0016887">
    <property type="term" value="F:ATP hydrolysis activity"/>
    <property type="evidence" value="ECO:0007669"/>
    <property type="project" value="InterPro"/>
</dbReference>
<sequence>MLRLVDVYAGYSEGLVLKGLSLEVRERQVVALLGRNGAGKTTALRAIMGLLPIQRGEITWRGEPIHRLQPHQISRRGIALVPQGRRIFPSLTVRENLLIAARQRQTGEEGATGGGWTLKRIYEIFPVLRQRDRIGGTRLSGGEQQMLAIARALMTQPELLLCDEPSEGLAPIMVERVAGVLTTLKKSGLAILLVEQNLEVALSVADYVYIIDDGRVVYQGLPGELARDQATQVRFLGASA</sequence>
<dbReference type="Proteomes" id="UP000008915">
    <property type="component" value="Chromosome"/>
</dbReference>
<dbReference type="InterPro" id="IPR003593">
    <property type="entry name" value="AAA+_ATPase"/>
</dbReference>
<keyword evidence="4 7" id="KW-0067">ATP-binding</keyword>
<dbReference type="CDD" id="cd03224">
    <property type="entry name" value="ABC_TM1139_LivF_branched"/>
    <property type="match status" value="1"/>
</dbReference>
<gene>
    <name evidence="7" type="ordered locus">Tmar_1787</name>
</gene>
<evidence type="ECO:0000256" key="4">
    <source>
        <dbReference type="ARBA" id="ARBA00022840"/>
    </source>
</evidence>
<protein>
    <submittedName>
        <fullName evidence="7">Amino acid/amide ABC transporter ATP-binding protein 2, HAAT family</fullName>
    </submittedName>
</protein>
<keyword evidence="5" id="KW-0029">Amino-acid transport</keyword>
<dbReference type="InterPro" id="IPR017871">
    <property type="entry name" value="ABC_transporter-like_CS"/>
</dbReference>
<evidence type="ECO:0000313" key="8">
    <source>
        <dbReference type="Proteomes" id="UP000008915"/>
    </source>
</evidence>
<dbReference type="PANTHER" id="PTHR43820:SF2">
    <property type="entry name" value="ABC TRANSPORTER ATP-BINDING PROTEIN"/>
    <property type="match status" value="1"/>
</dbReference>
<dbReference type="SMART" id="SM00382">
    <property type="entry name" value="AAA"/>
    <property type="match status" value="1"/>
</dbReference>
<dbReference type="eggNOG" id="COG0410">
    <property type="taxonomic scope" value="Bacteria"/>
</dbReference>
<dbReference type="GO" id="GO:0015658">
    <property type="term" value="F:branched-chain amino acid transmembrane transporter activity"/>
    <property type="evidence" value="ECO:0007669"/>
    <property type="project" value="TreeGrafter"/>
</dbReference>
<reference evidence="8" key="2">
    <citation type="journal article" date="2010" name="Stand. Genomic Sci.">
        <title>Complete genome sequence of Thermaerobacter marianensis type strain (7p75aT).</title>
        <authorList>
            <person name="Han C."/>
            <person name="Gu W."/>
            <person name="Zhang X."/>
            <person name="Lapidus A."/>
            <person name="Nolan M."/>
            <person name="Copeland A."/>
            <person name="Lucas S."/>
            <person name="Glavina Del Rio T."/>
            <person name="Tice H."/>
            <person name="Cheng J."/>
            <person name="Tapia R."/>
            <person name="Goodwin L."/>
            <person name="Pitluck S."/>
            <person name="Pagani I."/>
            <person name="Ivanova N."/>
            <person name="Mavromatis K."/>
            <person name="Mikhailova N."/>
            <person name="Pati A."/>
            <person name="Chen A."/>
            <person name="Palaniappan K."/>
            <person name="Land M."/>
            <person name="Hauser L."/>
            <person name="Chang Y."/>
            <person name="Jeffries C."/>
            <person name="Schneider S."/>
            <person name="Rohde M."/>
            <person name="Goker M."/>
            <person name="Pukall R."/>
            <person name="Woyke T."/>
            <person name="Bristow J."/>
            <person name="Eisen J."/>
            <person name="Markowitz V."/>
            <person name="Hugenholtz P."/>
            <person name="Kyrpides N."/>
            <person name="Klenk H."/>
            <person name="Detter J."/>
        </authorList>
    </citation>
    <scope>NUCLEOTIDE SEQUENCE [LARGE SCALE GENOMIC DNA]</scope>
    <source>
        <strain evidence="8">ATCC 700841 / DSM 12885 / JCM 10246 / 7p75a</strain>
    </source>
</reference>
<keyword evidence="8" id="KW-1185">Reference proteome</keyword>
<organism evidence="7 8">
    <name type="scientific">Thermaerobacter marianensis (strain ATCC 700841 / DSM 12885 / JCM 10246 / 7p75a)</name>
    <dbReference type="NCBI Taxonomy" id="644966"/>
    <lineage>
        <taxon>Bacteria</taxon>
        <taxon>Bacillati</taxon>
        <taxon>Bacillota</taxon>
        <taxon>Clostridia</taxon>
        <taxon>Eubacteriales</taxon>
        <taxon>Clostridiales Family XVII. Incertae Sedis</taxon>
        <taxon>Thermaerobacter</taxon>
    </lineage>
</organism>
<evidence type="ECO:0000256" key="2">
    <source>
        <dbReference type="ARBA" id="ARBA00022448"/>
    </source>
</evidence>
<evidence type="ECO:0000259" key="6">
    <source>
        <dbReference type="PROSITE" id="PS50893"/>
    </source>
</evidence>
<dbReference type="GO" id="GO:0005524">
    <property type="term" value="F:ATP binding"/>
    <property type="evidence" value="ECO:0007669"/>
    <property type="project" value="UniProtKB-KW"/>
</dbReference>
<dbReference type="GO" id="GO:0015807">
    <property type="term" value="P:L-amino acid transport"/>
    <property type="evidence" value="ECO:0007669"/>
    <property type="project" value="TreeGrafter"/>
</dbReference>
<dbReference type="AlphaFoldDB" id="E6SI09"/>
<proteinExistence type="inferred from homology"/>
<evidence type="ECO:0000256" key="3">
    <source>
        <dbReference type="ARBA" id="ARBA00022741"/>
    </source>
</evidence>
<dbReference type="InterPro" id="IPR027417">
    <property type="entry name" value="P-loop_NTPase"/>
</dbReference>
<dbReference type="PROSITE" id="PS00211">
    <property type="entry name" value="ABC_TRANSPORTER_1"/>
    <property type="match status" value="1"/>
</dbReference>
<dbReference type="OrthoDB" id="9779136at2"/>